<dbReference type="PROSITE" id="PS51257">
    <property type="entry name" value="PROKAR_LIPOPROTEIN"/>
    <property type="match status" value="1"/>
</dbReference>
<dbReference type="EMBL" id="LXHC01000028">
    <property type="protein sequence ID" value="OAU94647.1"/>
    <property type="molecule type" value="Genomic_DNA"/>
</dbReference>
<keyword evidence="3" id="KW-1185">Reference proteome</keyword>
<keyword evidence="1" id="KW-0812">Transmembrane</keyword>
<organism evidence="2 3">
    <name type="scientific">Moraxella catarrhalis</name>
    <name type="common">Branhamella catarrhalis</name>
    <dbReference type="NCBI Taxonomy" id="480"/>
    <lineage>
        <taxon>Bacteria</taxon>
        <taxon>Pseudomonadati</taxon>
        <taxon>Pseudomonadota</taxon>
        <taxon>Gammaproteobacteria</taxon>
        <taxon>Moraxellales</taxon>
        <taxon>Moraxellaceae</taxon>
        <taxon>Moraxella</taxon>
    </lineage>
</organism>
<gene>
    <name evidence="2" type="ORF">AO384_2004</name>
</gene>
<name>A0A198UHE4_MORCA</name>
<dbReference type="AlphaFoldDB" id="A0A198UHE4"/>
<dbReference type="PATRIC" id="fig|480.237.peg.1236"/>
<evidence type="ECO:0000313" key="2">
    <source>
        <dbReference type="EMBL" id="OAU94647.1"/>
    </source>
</evidence>
<protein>
    <submittedName>
        <fullName evidence="2">Uncharacterized protein</fullName>
    </submittedName>
</protein>
<keyword evidence="1" id="KW-1133">Transmembrane helix</keyword>
<evidence type="ECO:0000313" key="3">
    <source>
        <dbReference type="Proteomes" id="UP000078228"/>
    </source>
</evidence>
<feature type="transmembrane region" description="Helical" evidence="1">
    <location>
        <begin position="12"/>
        <end position="37"/>
    </location>
</feature>
<accession>A0A198UHE4</accession>
<dbReference type="Proteomes" id="UP000078228">
    <property type="component" value="Unassembled WGS sequence"/>
</dbReference>
<reference evidence="2 3" key="1">
    <citation type="journal article" date="2016" name="Genome Biol. Evol.">
        <title>Comparative Genomic Analyses of the Moraxella catarrhalis Serosensitive and Seroresistant Lineages Demonstrate Their Independent Evolution.</title>
        <authorList>
            <person name="Earl J.P."/>
            <person name="de Vries S.P."/>
            <person name="Ahmed A."/>
            <person name="Powell E."/>
            <person name="Schultz M.P."/>
            <person name="Hermans P.W."/>
            <person name="Hill D.J."/>
            <person name="Zhou Z."/>
            <person name="Constantinidou C.I."/>
            <person name="Hu F.Z."/>
            <person name="Bootsma H.J."/>
            <person name="Ehrlich G.D."/>
        </authorList>
    </citation>
    <scope>NUCLEOTIDE SEQUENCE [LARGE SCALE GENOMIC DNA]</scope>
    <source>
        <strain evidence="2 3">Z7542</strain>
    </source>
</reference>
<sequence>MKLPSHHQINTAITTISFLILVFIACRLYSVGFFGSYGYDMKNYDK</sequence>
<keyword evidence="1" id="KW-0472">Membrane</keyword>
<evidence type="ECO:0000256" key="1">
    <source>
        <dbReference type="SAM" id="Phobius"/>
    </source>
</evidence>
<comment type="caution">
    <text evidence="2">The sequence shown here is derived from an EMBL/GenBank/DDBJ whole genome shotgun (WGS) entry which is preliminary data.</text>
</comment>
<proteinExistence type="predicted"/>